<keyword evidence="5" id="KW-0328">Glycosyltransferase</keyword>
<evidence type="ECO:0000256" key="11">
    <source>
        <dbReference type="ARBA" id="ARBA00023136"/>
    </source>
</evidence>
<keyword evidence="17" id="KW-1185">Reference proteome</keyword>
<evidence type="ECO:0000313" key="17">
    <source>
        <dbReference type="Proteomes" id="UP000186922"/>
    </source>
</evidence>
<dbReference type="InterPro" id="IPR035518">
    <property type="entry name" value="DPG_synthase"/>
</dbReference>
<feature type="domain" description="Glycosyltransferase 2-like" evidence="15">
    <location>
        <begin position="74"/>
        <end position="248"/>
    </location>
</feature>
<comment type="pathway">
    <text evidence="2">Protein modification; protein glycosylation.</text>
</comment>
<accession>A0A1D1VAM2</accession>
<dbReference type="GO" id="GO:0006487">
    <property type="term" value="P:protein N-linked glycosylation"/>
    <property type="evidence" value="ECO:0007669"/>
    <property type="project" value="TreeGrafter"/>
</dbReference>
<comment type="caution">
    <text evidence="16">The sequence shown here is derived from an EMBL/GenBank/DDBJ whole genome shotgun (WGS) entry which is preliminary data.</text>
</comment>
<evidence type="ECO:0000256" key="12">
    <source>
        <dbReference type="ARBA" id="ARBA00045097"/>
    </source>
</evidence>
<evidence type="ECO:0000313" key="16">
    <source>
        <dbReference type="EMBL" id="GAU97940.1"/>
    </source>
</evidence>
<dbReference type="FunFam" id="3.90.550.10:FF:000068">
    <property type="entry name" value="ALG5, dolichyl-phosphate beta-glucosyltransferase"/>
    <property type="match status" value="1"/>
</dbReference>
<dbReference type="STRING" id="947166.A0A1D1VAM2"/>
<sequence>MIRSVWHILTRTLPKIVLCGLLVVLVAAFFFLKGTTKPLVQILRFSDEYYFWDEAKRAKERFPSISDPATVSLSVIIPAYNEENRLPKMLEECIEYLHSRQKTNRDFTFEIIVVDDGSRDKTHEVAMGYSARLGSDCFRVLKLAQNRGKGGAIRLGVSSCRGKLILFADADGASRFSDLDHLEEKLPSGRSEAIAVGSRAHLESRAVAERSMFRTFLMRGFHFLVFLCGVTDIKDTQCGFKLFTRPAAKMCFCNMHVERWAFDIELLYIAETFNIDIHEVAVNWQEIEGSKIIPVFSWLQMAIDILRIRIFYLLALWKMDKSSTGNFQDPRAKQHHSD</sequence>
<evidence type="ECO:0000259" key="15">
    <source>
        <dbReference type="Pfam" id="PF00535"/>
    </source>
</evidence>
<dbReference type="PANTHER" id="PTHR10859">
    <property type="entry name" value="GLYCOSYL TRANSFERASE"/>
    <property type="match status" value="1"/>
</dbReference>
<evidence type="ECO:0000256" key="14">
    <source>
        <dbReference type="SAM" id="Phobius"/>
    </source>
</evidence>
<dbReference type="Pfam" id="PF00535">
    <property type="entry name" value="Glycos_transf_2"/>
    <property type="match status" value="1"/>
</dbReference>
<evidence type="ECO:0000256" key="9">
    <source>
        <dbReference type="ARBA" id="ARBA00022968"/>
    </source>
</evidence>
<dbReference type="Gene3D" id="3.90.550.10">
    <property type="entry name" value="Spore Coat Polysaccharide Biosynthesis Protein SpsA, Chain A"/>
    <property type="match status" value="1"/>
</dbReference>
<evidence type="ECO:0000256" key="1">
    <source>
        <dbReference type="ARBA" id="ARBA00004389"/>
    </source>
</evidence>
<evidence type="ECO:0000256" key="13">
    <source>
        <dbReference type="ARBA" id="ARBA00070518"/>
    </source>
</evidence>
<dbReference type="EC" id="2.4.1.117" evidence="4"/>
<keyword evidence="11 14" id="KW-0472">Membrane</keyword>
<organism evidence="16 17">
    <name type="scientific">Ramazzottius varieornatus</name>
    <name type="common">Water bear</name>
    <name type="synonym">Tardigrade</name>
    <dbReference type="NCBI Taxonomy" id="947166"/>
    <lineage>
        <taxon>Eukaryota</taxon>
        <taxon>Metazoa</taxon>
        <taxon>Ecdysozoa</taxon>
        <taxon>Tardigrada</taxon>
        <taxon>Eutardigrada</taxon>
        <taxon>Parachela</taxon>
        <taxon>Hypsibioidea</taxon>
        <taxon>Ramazzottiidae</taxon>
        <taxon>Ramazzottius</taxon>
    </lineage>
</organism>
<evidence type="ECO:0000256" key="7">
    <source>
        <dbReference type="ARBA" id="ARBA00022692"/>
    </source>
</evidence>
<dbReference type="AlphaFoldDB" id="A0A1D1VAM2"/>
<dbReference type="PANTHER" id="PTHR10859:SF91">
    <property type="entry name" value="DOLICHYL-PHOSPHATE BETA-GLUCOSYLTRANSFERASE"/>
    <property type="match status" value="1"/>
</dbReference>
<evidence type="ECO:0000256" key="8">
    <source>
        <dbReference type="ARBA" id="ARBA00022824"/>
    </source>
</evidence>
<dbReference type="CDD" id="cd04188">
    <property type="entry name" value="DPG_synthase"/>
    <property type="match status" value="1"/>
</dbReference>
<evidence type="ECO:0000256" key="6">
    <source>
        <dbReference type="ARBA" id="ARBA00022679"/>
    </source>
</evidence>
<dbReference type="EMBL" id="BDGG01000004">
    <property type="protein sequence ID" value="GAU97940.1"/>
    <property type="molecule type" value="Genomic_DNA"/>
</dbReference>
<evidence type="ECO:0000256" key="4">
    <source>
        <dbReference type="ARBA" id="ARBA00012583"/>
    </source>
</evidence>
<gene>
    <name evidence="16" type="primary">RvY_09158-1</name>
    <name evidence="16" type="synonym">RvY_09158.1</name>
    <name evidence="16" type="ORF">RvY_09158</name>
</gene>
<keyword evidence="9" id="KW-0735">Signal-anchor</keyword>
<proteinExistence type="inferred from homology"/>
<dbReference type="InterPro" id="IPR001173">
    <property type="entry name" value="Glyco_trans_2-like"/>
</dbReference>
<keyword evidence="8" id="KW-0256">Endoplasmic reticulum</keyword>
<protein>
    <recommendedName>
        <fullName evidence="13">Dolichyl-phosphate beta-glucosyltransferase</fullName>
        <ecNumber evidence="4">2.4.1.117</ecNumber>
    </recommendedName>
</protein>
<dbReference type="OrthoDB" id="3784at2759"/>
<dbReference type="GO" id="GO:0004581">
    <property type="term" value="F:dolichyl-phosphate beta-glucosyltransferase activity"/>
    <property type="evidence" value="ECO:0007669"/>
    <property type="project" value="UniProtKB-EC"/>
</dbReference>
<name>A0A1D1VAM2_RAMVA</name>
<dbReference type="SUPFAM" id="SSF53448">
    <property type="entry name" value="Nucleotide-diphospho-sugar transferases"/>
    <property type="match status" value="1"/>
</dbReference>
<dbReference type="InterPro" id="IPR029044">
    <property type="entry name" value="Nucleotide-diphossugar_trans"/>
</dbReference>
<evidence type="ECO:0000256" key="5">
    <source>
        <dbReference type="ARBA" id="ARBA00022676"/>
    </source>
</evidence>
<dbReference type="Proteomes" id="UP000186922">
    <property type="component" value="Unassembled WGS sequence"/>
</dbReference>
<dbReference type="GO" id="GO:0005789">
    <property type="term" value="C:endoplasmic reticulum membrane"/>
    <property type="evidence" value="ECO:0007669"/>
    <property type="project" value="UniProtKB-SubCell"/>
</dbReference>
<evidence type="ECO:0000256" key="10">
    <source>
        <dbReference type="ARBA" id="ARBA00022989"/>
    </source>
</evidence>
<keyword evidence="10 14" id="KW-1133">Transmembrane helix</keyword>
<evidence type="ECO:0000256" key="2">
    <source>
        <dbReference type="ARBA" id="ARBA00004922"/>
    </source>
</evidence>
<keyword evidence="6" id="KW-0808">Transferase</keyword>
<comment type="subcellular location">
    <subcellularLocation>
        <location evidence="1">Endoplasmic reticulum membrane</location>
        <topology evidence="1">Single-pass membrane protein</topology>
    </subcellularLocation>
</comment>
<reference evidence="16 17" key="1">
    <citation type="journal article" date="2016" name="Nat. Commun.">
        <title>Extremotolerant tardigrade genome and improved radiotolerance of human cultured cells by tardigrade-unique protein.</title>
        <authorList>
            <person name="Hashimoto T."/>
            <person name="Horikawa D.D."/>
            <person name="Saito Y."/>
            <person name="Kuwahara H."/>
            <person name="Kozuka-Hata H."/>
            <person name="Shin-I T."/>
            <person name="Minakuchi Y."/>
            <person name="Ohishi K."/>
            <person name="Motoyama A."/>
            <person name="Aizu T."/>
            <person name="Enomoto A."/>
            <person name="Kondo K."/>
            <person name="Tanaka S."/>
            <person name="Hara Y."/>
            <person name="Koshikawa S."/>
            <person name="Sagara H."/>
            <person name="Miura T."/>
            <person name="Yokobori S."/>
            <person name="Miyagawa K."/>
            <person name="Suzuki Y."/>
            <person name="Kubo T."/>
            <person name="Oyama M."/>
            <person name="Kohara Y."/>
            <person name="Fujiyama A."/>
            <person name="Arakawa K."/>
            <person name="Katayama T."/>
            <person name="Toyoda A."/>
            <person name="Kunieda T."/>
        </authorList>
    </citation>
    <scope>NUCLEOTIDE SEQUENCE [LARGE SCALE GENOMIC DNA]</scope>
    <source>
        <strain evidence="16 17">YOKOZUNA-1</strain>
    </source>
</reference>
<evidence type="ECO:0000256" key="3">
    <source>
        <dbReference type="ARBA" id="ARBA00006739"/>
    </source>
</evidence>
<feature type="transmembrane region" description="Helical" evidence="14">
    <location>
        <begin position="12"/>
        <end position="32"/>
    </location>
</feature>
<keyword evidence="7 14" id="KW-0812">Transmembrane</keyword>
<comment type="similarity">
    <text evidence="3">Belongs to the glycosyltransferase 2 family.</text>
</comment>
<comment type="catalytic activity">
    <reaction evidence="12">
        <text>a di-trans,poly-cis-dolichyl phosphate + UDP-alpha-D-glucose = a di-trans,poly-cis-dolichyl beta-D-glucosyl phosphate + UDP</text>
        <dbReference type="Rhea" id="RHEA:15401"/>
        <dbReference type="Rhea" id="RHEA-COMP:19498"/>
        <dbReference type="Rhea" id="RHEA-COMP:19502"/>
        <dbReference type="ChEBI" id="CHEBI:57525"/>
        <dbReference type="ChEBI" id="CHEBI:57683"/>
        <dbReference type="ChEBI" id="CHEBI:58223"/>
        <dbReference type="ChEBI" id="CHEBI:58885"/>
        <dbReference type="EC" id="2.4.1.117"/>
    </reaction>
    <physiologicalReaction direction="left-to-right" evidence="12">
        <dbReference type="Rhea" id="RHEA:15402"/>
    </physiologicalReaction>
</comment>